<feature type="region of interest" description="Disordered" evidence="2">
    <location>
        <begin position="147"/>
        <end position="243"/>
    </location>
</feature>
<name>A0A8T0LB61_PHAAN</name>
<feature type="region of interest" description="Disordered" evidence="2">
    <location>
        <begin position="280"/>
        <end position="304"/>
    </location>
</feature>
<reference evidence="4 5" key="1">
    <citation type="submission" date="2020-05" db="EMBL/GenBank/DDBJ databases">
        <title>Vigna angularis (adzuki bean) Var. LongXiaoDou No. 4 denovo assembly.</title>
        <authorList>
            <person name="Xiang H."/>
        </authorList>
    </citation>
    <scope>NUCLEOTIDE SEQUENCE [LARGE SCALE GENOMIC DNA]</scope>
    <source>
        <tissue evidence="4">Leaf</tissue>
    </source>
</reference>
<keyword evidence="3" id="KW-1133">Transmembrane helix</keyword>
<gene>
    <name evidence="4" type="ORF">HKW66_Vig0035630</name>
</gene>
<dbReference type="EMBL" id="JABFOF010000001">
    <property type="protein sequence ID" value="KAG2408741.1"/>
    <property type="molecule type" value="Genomic_DNA"/>
</dbReference>
<evidence type="ECO:0000313" key="4">
    <source>
        <dbReference type="EMBL" id="KAG2408741.1"/>
    </source>
</evidence>
<keyword evidence="1" id="KW-0175">Coiled coil</keyword>
<evidence type="ECO:0000256" key="1">
    <source>
        <dbReference type="SAM" id="Coils"/>
    </source>
</evidence>
<keyword evidence="3" id="KW-0812">Transmembrane</keyword>
<dbReference type="PANTHER" id="PTHR35490">
    <property type="entry name" value="BACTERIOPHAGE N4 ADSORPTION B PROTEIN"/>
    <property type="match status" value="1"/>
</dbReference>
<protein>
    <submittedName>
        <fullName evidence="4">Uncharacterized protein</fullName>
    </submittedName>
</protein>
<evidence type="ECO:0000256" key="3">
    <source>
        <dbReference type="SAM" id="Phobius"/>
    </source>
</evidence>
<organism evidence="4 5">
    <name type="scientific">Phaseolus angularis</name>
    <name type="common">Azuki bean</name>
    <name type="synonym">Vigna angularis</name>
    <dbReference type="NCBI Taxonomy" id="3914"/>
    <lineage>
        <taxon>Eukaryota</taxon>
        <taxon>Viridiplantae</taxon>
        <taxon>Streptophyta</taxon>
        <taxon>Embryophyta</taxon>
        <taxon>Tracheophyta</taxon>
        <taxon>Spermatophyta</taxon>
        <taxon>Magnoliopsida</taxon>
        <taxon>eudicotyledons</taxon>
        <taxon>Gunneridae</taxon>
        <taxon>Pentapetalae</taxon>
        <taxon>rosids</taxon>
        <taxon>fabids</taxon>
        <taxon>Fabales</taxon>
        <taxon>Fabaceae</taxon>
        <taxon>Papilionoideae</taxon>
        <taxon>50 kb inversion clade</taxon>
        <taxon>NPAAA clade</taxon>
        <taxon>indigoferoid/millettioid clade</taxon>
        <taxon>Phaseoleae</taxon>
        <taxon>Vigna</taxon>
    </lineage>
</organism>
<keyword evidence="3" id="KW-0472">Membrane</keyword>
<feature type="transmembrane region" description="Helical" evidence="3">
    <location>
        <begin position="515"/>
        <end position="538"/>
    </location>
</feature>
<feature type="compositionally biased region" description="Polar residues" evidence="2">
    <location>
        <begin position="220"/>
        <end position="229"/>
    </location>
</feature>
<dbReference type="PANTHER" id="PTHR35490:SF5">
    <property type="entry name" value="PROTEIN, PUTATIVE-RELATED"/>
    <property type="match status" value="1"/>
</dbReference>
<dbReference type="AlphaFoldDB" id="A0A8T0LB61"/>
<accession>A0A8T0LB61</accession>
<evidence type="ECO:0000313" key="5">
    <source>
        <dbReference type="Proteomes" id="UP000743370"/>
    </source>
</evidence>
<proteinExistence type="predicted"/>
<sequence>MFRSMSTRRGPGRYERLGKESVSTALLNEGFKRSTSLPSWGSNPSRKVALGSTFGDFNLQRNPTKKGSSSEKKSHPLLSFLALRRKKKTTARPEFARGCLLLLPSNHLVLFTSPFSSSSFLLLLRSQAMPTFTAIAFDRLIEPGASKPSYKSAPVPMPVPKKHQRRSSEPAVTKKPAPRPQLKPALYATPEVTPLPDAPSSFPPSPYIVNHKRRGPRLMKSSSEANVQAKQKDLDDANANGKSNDSVVACSDGDLQVTTSANPEPVTAKEVLVNGVHDTGLSSNNNGDLGHRQRENESSGVLNGSRMDKVVASNLERAGECEDFFDPHDSMSIKSCTDGEDTGMEQAMKRAEFFDAWEELSSDSGTQNFQHDIEADLREIRLSLLMEIEKRKQVEESLNSMQSQWEKLRQGLSHVGIVLPADLTTEGGQLNSDPMEDVFQQLYITRFISNSIGRGIARAEVEMEMEAQLELKNFEIARLLERLHCYETMNKEMSQRNQEAVEMARRERQRRSRRLRWIWGSITTTLVLGTAAIAWSYLPVGRGSTSAAHDPVPEHDDAAN</sequence>
<comment type="caution">
    <text evidence="4">The sequence shown here is derived from an EMBL/GenBank/DDBJ whole genome shotgun (WGS) entry which is preliminary data.</text>
</comment>
<dbReference type="Proteomes" id="UP000743370">
    <property type="component" value="Unassembled WGS sequence"/>
</dbReference>
<evidence type="ECO:0000256" key="2">
    <source>
        <dbReference type="SAM" id="MobiDB-lite"/>
    </source>
</evidence>
<feature type="coiled-coil region" evidence="1">
    <location>
        <begin position="476"/>
        <end position="510"/>
    </location>
</feature>